<sequence>MKSNVVRIDFRKENKSQIIEDTRGFRFNQVKLIEGEVTIFQTKQSGDNWHMRMYIAENQKYFTKSLRTKSKDSAIEKAKIEYAGILVKRQENKTIFSISIHSAIEKYLEHRRRDIETRIITKQRYGCIVSQMKHLKGYVNASHN</sequence>
<dbReference type="Proteomes" id="UP000053586">
    <property type="component" value="Unassembled WGS sequence"/>
</dbReference>
<reference evidence="1 2" key="1">
    <citation type="journal article" date="2012" name="J. Bacteriol.">
        <title>Genome sequence of proteorhodopsin-containing sea ice bacterium Glaciecola punicea ACAM 611T.</title>
        <authorList>
            <person name="Qin Q.-L."/>
            <person name="Xie B.-B."/>
            <person name="Shu Y.-L."/>
            <person name="Rong J.-C."/>
            <person name="Zhao D.-L."/>
            <person name="Zhang X.-Y."/>
            <person name="Chen X.-L."/>
            <person name="Zhou B.-C."/>
            <person name="Zhanga Y.-Z."/>
        </authorList>
    </citation>
    <scope>NUCLEOTIDE SEQUENCE [LARGE SCALE GENOMIC DNA]</scope>
    <source>
        <strain evidence="1 2">ACAM 611</strain>
    </source>
</reference>
<dbReference type="OrthoDB" id="102994at2"/>
<gene>
    <name evidence="1" type="ORF">GPUN_0257</name>
</gene>
<protein>
    <submittedName>
        <fullName evidence="1">Uncharacterized protein</fullName>
    </submittedName>
</protein>
<reference evidence="1 2" key="2">
    <citation type="journal article" date="2017" name="Antonie Van Leeuwenhoek">
        <title>Rhizobium rhizosphaerae sp. nov., a novel species isolated from rice rhizosphere.</title>
        <authorList>
            <person name="Zhao J.J."/>
            <person name="Zhang J."/>
            <person name="Zhang R.J."/>
            <person name="Zhang C.W."/>
            <person name="Yin H.Q."/>
            <person name="Zhang X.X."/>
        </authorList>
    </citation>
    <scope>NUCLEOTIDE SEQUENCE [LARGE SCALE GENOMIC DNA]</scope>
    <source>
        <strain evidence="1 2">ACAM 611</strain>
    </source>
</reference>
<evidence type="ECO:0000313" key="2">
    <source>
        <dbReference type="Proteomes" id="UP000053586"/>
    </source>
</evidence>
<dbReference type="AlphaFoldDB" id="H5T7Y3"/>
<dbReference type="EMBL" id="BAET01000004">
    <property type="protein sequence ID" value="GAB54410.1"/>
    <property type="molecule type" value="Genomic_DNA"/>
</dbReference>
<keyword evidence="2" id="KW-1185">Reference proteome</keyword>
<dbReference type="RefSeq" id="WP_006002621.1">
    <property type="nucleotide sequence ID" value="NZ_BAET01000004.1"/>
</dbReference>
<proteinExistence type="predicted"/>
<comment type="caution">
    <text evidence="1">The sequence shown here is derived from an EMBL/GenBank/DDBJ whole genome shotgun (WGS) entry which is preliminary data.</text>
</comment>
<accession>H5T7Y3</accession>
<dbReference type="eggNOG" id="COG0582">
    <property type="taxonomic scope" value="Bacteria"/>
</dbReference>
<organism evidence="1 2">
    <name type="scientific">Glaciecola punicea ACAM 611</name>
    <dbReference type="NCBI Taxonomy" id="1121923"/>
    <lineage>
        <taxon>Bacteria</taxon>
        <taxon>Pseudomonadati</taxon>
        <taxon>Pseudomonadota</taxon>
        <taxon>Gammaproteobacteria</taxon>
        <taxon>Alteromonadales</taxon>
        <taxon>Alteromonadaceae</taxon>
        <taxon>Glaciecola</taxon>
    </lineage>
</organism>
<name>H5T7Y3_9ALTE</name>
<evidence type="ECO:0000313" key="1">
    <source>
        <dbReference type="EMBL" id="GAB54410.1"/>
    </source>
</evidence>